<accession>A0AA87Q1F8</accession>
<dbReference type="InterPro" id="IPR001031">
    <property type="entry name" value="Thioesterase"/>
</dbReference>
<reference evidence="3 4" key="1">
    <citation type="submission" date="2014-05" db="EMBL/GenBank/DDBJ databases">
        <title>Whole genome shotgun sequence of Rhizobium rhizogenes NBRC 13257.</title>
        <authorList>
            <person name="Katano-Makiyama Y."/>
            <person name="Hosoyama A."/>
            <person name="Hashimoto M."/>
            <person name="Hosoyama Y."/>
            <person name="Noguchi M."/>
            <person name="Tsuchikane K."/>
            <person name="Kimura A."/>
            <person name="Ohji S."/>
            <person name="Ichikawa N."/>
            <person name="Yamazoe A."/>
            <person name="Fujita N."/>
        </authorList>
    </citation>
    <scope>NUCLEOTIDE SEQUENCE [LARGE SCALE GENOMIC DNA]</scope>
    <source>
        <strain evidence="3 4">NBRC 13257</strain>
    </source>
</reference>
<dbReference type="Gene3D" id="3.40.50.1820">
    <property type="entry name" value="alpha/beta hydrolase"/>
    <property type="match status" value="1"/>
</dbReference>
<dbReference type="EMBL" id="BAYX01000006">
    <property type="protein sequence ID" value="GAJ93588.1"/>
    <property type="molecule type" value="Genomic_DNA"/>
</dbReference>
<evidence type="ECO:0000259" key="2">
    <source>
        <dbReference type="Pfam" id="PF00975"/>
    </source>
</evidence>
<organism evidence="3 4">
    <name type="scientific">Rhizobium rhizogenes NBRC 13257</name>
    <dbReference type="NCBI Taxonomy" id="1220581"/>
    <lineage>
        <taxon>Bacteria</taxon>
        <taxon>Pseudomonadati</taxon>
        <taxon>Pseudomonadota</taxon>
        <taxon>Alphaproteobacteria</taxon>
        <taxon>Hyphomicrobiales</taxon>
        <taxon>Rhizobiaceae</taxon>
        <taxon>Rhizobium/Agrobacterium group</taxon>
        <taxon>Rhizobium</taxon>
    </lineage>
</organism>
<evidence type="ECO:0000313" key="4">
    <source>
        <dbReference type="Proteomes" id="UP000026941"/>
    </source>
</evidence>
<proteinExistence type="inferred from homology"/>
<dbReference type="Pfam" id="PF00975">
    <property type="entry name" value="Thioesterase"/>
    <property type="match status" value="1"/>
</dbReference>
<dbReference type="SUPFAM" id="SSF53474">
    <property type="entry name" value="alpha/beta-Hydrolases"/>
    <property type="match status" value="1"/>
</dbReference>
<sequence length="251" mass="27714">MSSSRWFVNGQCSSPRLRLYCFSHAGGDAASYLGWQAALAPDIEIWGIRLPGRGSRFHEVPYRSLDDAVAAVTPVIAAASASIRFAFFGHSLGALMAFEVARSLRRQQLSEPTALIVSGADAPDTRDPRRRLSALGDDALLDALTAFNGIPADLLGQRELMELCLPTTRADFEMVETYRYVPDEPLAIPIDVLAGRTDTHIRLDQVATWKNQTSTSCTVEWFDGDHFFIDAERDQVLPHLRGILDCRTPAH</sequence>
<evidence type="ECO:0000256" key="1">
    <source>
        <dbReference type="ARBA" id="ARBA00007169"/>
    </source>
</evidence>
<dbReference type="Proteomes" id="UP000026941">
    <property type="component" value="Unassembled WGS sequence"/>
</dbReference>
<name>A0AA87Q1F8_RHIRH</name>
<gene>
    <name evidence="3" type="ORF">RRH01S_06_02090</name>
</gene>
<dbReference type="AlphaFoldDB" id="A0AA87Q1F8"/>
<protein>
    <submittedName>
        <fullName evidence="3">Thioesterase</fullName>
    </submittedName>
</protein>
<evidence type="ECO:0000313" key="3">
    <source>
        <dbReference type="EMBL" id="GAJ93588.1"/>
    </source>
</evidence>
<feature type="domain" description="Thioesterase" evidence="2">
    <location>
        <begin position="18"/>
        <end position="241"/>
    </location>
</feature>
<dbReference type="RefSeq" id="WP_042472594.1">
    <property type="nucleotide sequence ID" value="NZ_BAYX01000006.1"/>
</dbReference>
<dbReference type="PANTHER" id="PTHR11487">
    <property type="entry name" value="THIOESTERASE"/>
    <property type="match status" value="1"/>
</dbReference>
<comment type="similarity">
    <text evidence="1">Belongs to the thioesterase family.</text>
</comment>
<comment type="caution">
    <text evidence="3">The sequence shown here is derived from an EMBL/GenBank/DDBJ whole genome shotgun (WGS) entry which is preliminary data.</text>
</comment>
<dbReference type="InterPro" id="IPR029058">
    <property type="entry name" value="AB_hydrolase_fold"/>
</dbReference>
<dbReference type="InterPro" id="IPR012223">
    <property type="entry name" value="TEII"/>
</dbReference>
<dbReference type="GO" id="GO:0008610">
    <property type="term" value="P:lipid biosynthetic process"/>
    <property type="evidence" value="ECO:0007669"/>
    <property type="project" value="TreeGrafter"/>
</dbReference>
<dbReference type="PANTHER" id="PTHR11487:SF0">
    <property type="entry name" value="S-ACYL FATTY ACID SYNTHASE THIOESTERASE, MEDIUM CHAIN"/>
    <property type="match status" value="1"/>
</dbReference>